<organism evidence="5 6">
    <name type="scientific">Desulfovibrio piger</name>
    <dbReference type="NCBI Taxonomy" id="901"/>
    <lineage>
        <taxon>Bacteria</taxon>
        <taxon>Pseudomonadati</taxon>
        <taxon>Thermodesulfobacteriota</taxon>
        <taxon>Desulfovibrionia</taxon>
        <taxon>Desulfovibrionales</taxon>
        <taxon>Desulfovibrionaceae</taxon>
        <taxon>Desulfovibrio</taxon>
    </lineage>
</organism>
<evidence type="ECO:0000256" key="3">
    <source>
        <dbReference type="SAM" id="Phobius"/>
    </source>
</evidence>
<reference evidence="6" key="1">
    <citation type="submission" date="2016-10" db="EMBL/GenBank/DDBJ databases">
        <authorList>
            <person name="Wegmann U."/>
        </authorList>
    </citation>
    <scope>NUCLEOTIDE SEQUENCE [LARGE SCALE GENOMIC DNA]</scope>
</reference>
<dbReference type="AlphaFoldDB" id="A0A1K1LDY9"/>
<evidence type="ECO:0000313" key="5">
    <source>
        <dbReference type="EMBL" id="SFV72911.1"/>
    </source>
</evidence>
<dbReference type="Gene3D" id="3.60.21.10">
    <property type="match status" value="1"/>
</dbReference>
<keyword evidence="3" id="KW-0812">Transmembrane</keyword>
<dbReference type="SUPFAM" id="SSF56300">
    <property type="entry name" value="Metallo-dependent phosphatases"/>
    <property type="match status" value="1"/>
</dbReference>
<dbReference type="PANTHER" id="PTHR31302:SF31">
    <property type="entry name" value="PHOSPHODIESTERASE YAEI"/>
    <property type="match status" value="1"/>
</dbReference>
<gene>
    <name evidence="5" type="ORF">DESPIGER_1048</name>
</gene>
<dbReference type="EMBL" id="LT630450">
    <property type="protein sequence ID" value="SFV72911.1"/>
    <property type="molecule type" value="Genomic_DNA"/>
</dbReference>
<dbReference type="RefSeq" id="WP_083575313.1">
    <property type="nucleotide sequence ID" value="NZ_DBGALU010000109.1"/>
</dbReference>
<feature type="transmembrane region" description="Helical" evidence="3">
    <location>
        <begin position="108"/>
        <end position="127"/>
    </location>
</feature>
<feature type="transmembrane region" description="Helical" evidence="3">
    <location>
        <begin position="59"/>
        <end position="80"/>
    </location>
</feature>
<dbReference type="InterPro" id="IPR004843">
    <property type="entry name" value="Calcineurin-like_PHP"/>
</dbReference>
<dbReference type="Pfam" id="PF00149">
    <property type="entry name" value="Metallophos"/>
    <property type="match status" value="1"/>
</dbReference>
<feature type="transmembrane region" description="Helical" evidence="3">
    <location>
        <begin position="30"/>
        <end position="52"/>
    </location>
</feature>
<proteinExistence type="predicted"/>
<dbReference type="GO" id="GO:0046872">
    <property type="term" value="F:metal ion binding"/>
    <property type="evidence" value="ECO:0007669"/>
    <property type="project" value="UniProtKB-KW"/>
</dbReference>
<keyword evidence="2" id="KW-0378">Hydrolase</keyword>
<evidence type="ECO:0000256" key="2">
    <source>
        <dbReference type="ARBA" id="ARBA00022801"/>
    </source>
</evidence>
<dbReference type="Proteomes" id="UP000186323">
    <property type="component" value="Chromosome I"/>
</dbReference>
<dbReference type="InterPro" id="IPR029052">
    <property type="entry name" value="Metallo-depent_PP-like"/>
</dbReference>
<sequence length="378" mass="41041">MLKIVTTLLCVYMLVRCVLPLRCTRPLKMLLALLVLLVGFRLHIFSLLYATFNPELPRWVLVSTGVPHVLFFLLALLSLLRDGACLVWWLARRLRPGLPALPGSNRQMAVLLLMALVMTALAVPAALRIPEVRTQEIVLPGLPSALDGLRVAHLTDLHISRNFPAAWTRAVVDRTNALRPDLILLTGDLMDGSPALRRGDFAPMADLRAPLGVFACPGNHEYYSGLPAWRPVLRAHGITLLENGAVVLPVRGSHLTVAGVTDNAAGRFGLPGPDPHTALEGTPRPRILMAHKPELFLQTAPDIDLQLSGHTHGGLALLLDQGVALFNGGFVRGWYARDKARLYVGPGSGLWGGFPLRLGVPSEILLLVLRAPQPDVAP</sequence>
<keyword evidence="1" id="KW-0479">Metal-binding</keyword>
<dbReference type="GO" id="GO:0016020">
    <property type="term" value="C:membrane"/>
    <property type="evidence" value="ECO:0007669"/>
    <property type="project" value="GOC"/>
</dbReference>
<protein>
    <submittedName>
        <fullName evidence="5">Putative phosphoesterase</fullName>
    </submittedName>
</protein>
<dbReference type="GO" id="GO:0009245">
    <property type="term" value="P:lipid A biosynthetic process"/>
    <property type="evidence" value="ECO:0007669"/>
    <property type="project" value="TreeGrafter"/>
</dbReference>
<dbReference type="PANTHER" id="PTHR31302">
    <property type="entry name" value="TRANSMEMBRANE PROTEIN WITH METALLOPHOSPHOESTERASE DOMAIN-RELATED"/>
    <property type="match status" value="1"/>
</dbReference>
<keyword evidence="3" id="KW-1133">Transmembrane helix</keyword>
<evidence type="ECO:0000313" key="6">
    <source>
        <dbReference type="Proteomes" id="UP000186323"/>
    </source>
</evidence>
<feature type="domain" description="Calcineurin-like phosphoesterase" evidence="4">
    <location>
        <begin position="149"/>
        <end position="313"/>
    </location>
</feature>
<dbReference type="GO" id="GO:0008758">
    <property type="term" value="F:UDP-2,3-diacylglucosamine hydrolase activity"/>
    <property type="evidence" value="ECO:0007669"/>
    <property type="project" value="TreeGrafter"/>
</dbReference>
<dbReference type="KEGG" id="dpg:DESPIGER_1048"/>
<keyword evidence="6" id="KW-1185">Reference proteome</keyword>
<evidence type="ECO:0000256" key="1">
    <source>
        <dbReference type="ARBA" id="ARBA00022723"/>
    </source>
</evidence>
<keyword evidence="3" id="KW-0472">Membrane</keyword>
<name>A0A1K1LDY9_9BACT</name>
<dbReference type="OrthoDB" id="9780884at2"/>
<dbReference type="InterPro" id="IPR051158">
    <property type="entry name" value="Metallophosphoesterase_sf"/>
</dbReference>
<dbReference type="CDD" id="cd07385">
    <property type="entry name" value="MPP_YkuE_C"/>
    <property type="match status" value="1"/>
</dbReference>
<accession>A0A1K1LDY9</accession>
<evidence type="ECO:0000259" key="4">
    <source>
        <dbReference type="Pfam" id="PF00149"/>
    </source>
</evidence>